<organism evidence="1 2">
    <name type="scientific">Phaseolus angularis</name>
    <name type="common">Azuki bean</name>
    <name type="synonym">Vigna angularis</name>
    <dbReference type="NCBI Taxonomy" id="3914"/>
    <lineage>
        <taxon>Eukaryota</taxon>
        <taxon>Viridiplantae</taxon>
        <taxon>Streptophyta</taxon>
        <taxon>Embryophyta</taxon>
        <taxon>Tracheophyta</taxon>
        <taxon>Spermatophyta</taxon>
        <taxon>Magnoliopsida</taxon>
        <taxon>eudicotyledons</taxon>
        <taxon>Gunneridae</taxon>
        <taxon>Pentapetalae</taxon>
        <taxon>rosids</taxon>
        <taxon>fabids</taxon>
        <taxon>Fabales</taxon>
        <taxon>Fabaceae</taxon>
        <taxon>Papilionoideae</taxon>
        <taxon>50 kb inversion clade</taxon>
        <taxon>NPAAA clade</taxon>
        <taxon>indigoferoid/millettioid clade</taxon>
        <taxon>Phaseoleae</taxon>
        <taxon>Vigna</taxon>
    </lineage>
</organism>
<name>A0A8T0KMC9_PHAAN</name>
<accession>A0A8T0KMC9</accession>
<protein>
    <submittedName>
        <fullName evidence="1">Uncharacterized protein</fullName>
    </submittedName>
</protein>
<dbReference type="PANTHER" id="PTHR34410:SF2">
    <property type="entry name" value="RRNA INTRON-ENCODED HOMING ENDONUCLEASE"/>
    <property type="match status" value="1"/>
</dbReference>
<dbReference type="PANTHER" id="PTHR34410">
    <property type="entry name" value="INTRON-ENCODED HOMING ENDONUCLEASE, PUTATIVE-RELATED"/>
    <property type="match status" value="1"/>
</dbReference>
<evidence type="ECO:0000313" key="1">
    <source>
        <dbReference type="EMBL" id="KAG2399513.1"/>
    </source>
</evidence>
<proteinExistence type="predicted"/>
<sequence length="335" mass="36545">MVPKQCCEALVAKPNHLEVMELLDPRQVKVSVFCVVFSHALRSEDQTFHHVCDGSIGLDRKGFGRGSHLTSGHFRKSWLTPTRQAIVVGGPSGGVMPCECEGVLESYPSRPSKGGVGGSHRPARVPYWWRKSHLRGTRVGTVLSDAVHYINLVRQPFWCADYQPAEGVSRKAGKLSNVTKETVYCPRAGGSPFGVRTTNPLRGRVGKKRSLACLEGYLALGTSPGGERHPELGVFWEVCATVVVALNPGTGSAGSSATNATCYSLFDGIYYSDNRSNSRANTCNKPQLLEGMHLLDKRSTQALPVALMIHDNSSDRTTLVPATHHSNFCPINFRW</sequence>
<gene>
    <name evidence="1" type="ORF">HKW66_Vig0080050</name>
</gene>
<comment type="caution">
    <text evidence="1">The sequence shown here is derived from an EMBL/GenBank/DDBJ whole genome shotgun (WGS) entry which is preliminary data.</text>
</comment>
<dbReference type="EMBL" id="JABFOF010000004">
    <property type="protein sequence ID" value="KAG2399513.1"/>
    <property type="molecule type" value="Genomic_DNA"/>
</dbReference>
<dbReference type="AlphaFoldDB" id="A0A8T0KMC9"/>
<evidence type="ECO:0000313" key="2">
    <source>
        <dbReference type="Proteomes" id="UP000743370"/>
    </source>
</evidence>
<dbReference type="Proteomes" id="UP000743370">
    <property type="component" value="Unassembled WGS sequence"/>
</dbReference>
<reference evidence="1 2" key="1">
    <citation type="submission" date="2020-05" db="EMBL/GenBank/DDBJ databases">
        <title>Vigna angularis (adzuki bean) Var. LongXiaoDou No. 4 denovo assembly.</title>
        <authorList>
            <person name="Xiang H."/>
        </authorList>
    </citation>
    <scope>NUCLEOTIDE SEQUENCE [LARGE SCALE GENOMIC DNA]</scope>
    <source>
        <tissue evidence="1">Leaf</tissue>
    </source>
</reference>